<sequence length="609" mass="64765">MPTPVKGRTEHGRRSSQHAGGSARPLRGGHRRLRRRAFPARRRRRRSGPGVRPPHHCGDRQSRGPAHRGLADGRARRRAARRGARRTQLPHRARHPDHGRPGDGRGGALLTAPLPLAAAFAARAAERPSAPALVWEDRTIGYGELHAMACAARTQVEAAAPHPGRPVGLRVRKSPDSVALVLGCLMAGRSFLLPSHELPDLPLKELYAQAGCAVVLGLADDPLVDVVVAPSAAAPDDGTGRTRPPAGVADDDTGFLLTTSGSTGLPKIVPLSQGAVARFTAWAADAFPLGPGARVLNYAPLNFDLCLLDVWSTLAHGGTVVLADPERGTSARYLHDLVTGHRVTLVQGVPLLFELLARATAEAGPLTTPEYLVFAGEAMPARVLASLPPAFPHARWFNNYGCTETNNSFLHEVDRTAPVTTPLPIGRPLPGVHWLIAGDDGRALTGSGRGELLVSTPFQSVGYVNVPAAGKFAPHPDGVPGVVYYRSGDVAQRHEDGSLSVLGRTDYMVKVRGTQVSTQHVESVLLEHPAVAEAAVVALPDPVAGHRLHARVRPAAPGSVNVLALRRYCAERAVRAAVPSVFEMVSEPLPRTSTGKVDRNRIRDSLNTV</sequence>
<dbReference type="Pfam" id="PF00501">
    <property type="entry name" value="AMP-binding"/>
    <property type="match status" value="1"/>
</dbReference>
<dbReference type="Pfam" id="PF13193">
    <property type="entry name" value="AMP-binding_C"/>
    <property type="match status" value="1"/>
</dbReference>
<feature type="domain" description="AMP-dependent synthetase/ligase" evidence="2">
    <location>
        <begin position="120"/>
        <end position="463"/>
    </location>
</feature>
<dbReference type="PANTHER" id="PTHR45527">
    <property type="entry name" value="NONRIBOSOMAL PEPTIDE SYNTHETASE"/>
    <property type="match status" value="1"/>
</dbReference>
<dbReference type="EMBL" id="JAHWZY010000023">
    <property type="protein sequence ID" value="MEZ3181231.1"/>
    <property type="molecule type" value="Genomic_DNA"/>
</dbReference>
<dbReference type="PANTHER" id="PTHR45527:SF1">
    <property type="entry name" value="FATTY ACID SYNTHASE"/>
    <property type="match status" value="1"/>
</dbReference>
<organism evidence="4 5">
    <name type="scientific">Streptomyces pimonensis</name>
    <dbReference type="NCBI Taxonomy" id="2860288"/>
    <lineage>
        <taxon>Bacteria</taxon>
        <taxon>Bacillati</taxon>
        <taxon>Actinomycetota</taxon>
        <taxon>Actinomycetes</taxon>
        <taxon>Kitasatosporales</taxon>
        <taxon>Streptomycetaceae</taxon>
        <taxon>Streptomyces</taxon>
    </lineage>
</organism>
<evidence type="ECO:0000259" key="3">
    <source>
        <dbReference type="Pfam" id="PF13193"/>
    </source>
</evidence>
<evidence type="ECO:0000313" key="5">
    <source>
        <dbReference type="Proteomes" id="UP001567537"/>
    </source>
</evidence>
<accession>A0ABV4J2T2</accession>
<proteinExistence type="predicted"/>
<feature type="region of interest" description="Disordered" evidence="1">
    <location>
        <begin position="590"/>
        <end position="609"/>
    </location>
</feature>
<feature type="compositionally biased region" description="Basic residues" evidence="1">
    <location>
        <begin position="75"/>
        <end position="95"/>
    </location>
</feature>
<feature type="domain" description="AMP-binding enzyme C-terminal" evidence="3">
    <location>
        <begin position="521"/>
        <end position="596"/>
    </location>
</feature>
<evidence type="ECO:0000256" key="1">
    <source>
        <dbReference type="SAM" id="MobiDB-lite"/>
    </source>
</evidence>
<feature type="compositionally biased region" description="Basic and acidic residues" evidence="1">
    <location>
        <begin position="596"/>
        <end position="609"/>
    </location>
</feature>
<dbReference type="InterPro" id="IPR025110">
    <property type="entry name" value="AMP-bd_C"/>
</dbReference>
<protein>
    <submittedName>
        <fullName evidence="4">AMP-binding protein</fullName>
    </submittedName>
</protein>
<comment type="caution">
    <text evidence="4">The sequence shown here is derived from an EMBL/GenBank/DDBJ whole genome shotgun (WGS) entry which is preliminary data.</text>
</comment>
<dbReference type="Gene3D" id="3.30.300.30">
    <property type="match status" value="1"/>
</dbReference>
<feature type="region of interest" description="Disordered" evidence="1">
    <location>
        <begin position="1"/>
        <end position="109"/>
    </location>
</feature>
<dbReference type="SUPFAM" id="SSF56801">
    <property type="entry name" value="Acetyl-CoA synthetase-like"/>
    <property type="match status" value="1"/>
</dbReference>
<name>A0ABV4J2T2_9ACTN</name>
<dbReference type="InterPro" id="IPR045851">
    <property type="entry name" value="AMP-bd_C_sf"/>
</dbReference>
<dbReference type="Gene3D" id="3.40.50.12780">
    <property type="entry name" value="N-terminal domain of ligase-like"/>
    <property type="match status" value="1"/>
</dbReference>
<dbReference type="InterPro" id="IPR020845">
    <property type="entry name" value="AMP-binding_CS"/>
</dbReference>
<reference evidence="4 5" key="1">
    <citation type="journal article" date="2021" name="Res Sq">
        <title>Streptomyces Pimoensis sp. nov., Isolated From the Taklimakan Desert in Xinjiang, China.</title>
        <authorList>
            <person name="Zhang P."/>
            <person name="Luo X."/>
            <person name="Luo X."/>
            <person name="Liu Z."/>
            <person name="Xia Z."/>
            <person name="Wan C."/>
            <person name="zhang L."/>
        </authorList>
    </citation>
    <scope>NUCLEOTIDE SEQUENCE [LARGE SCALE GENOMIC DNA]</scope>
    <source>
        <strain evidence="4 5">TRM75549</strain>
    </source>
</reference>
<dbReference type="PROSITE" id="PS00455">
    <property type="entry name" value="AMP_BINDING"/>
    <property type="match status" value="1"/>
</dbReference>
<evidence type="ECO:0000313" key="4">
    <source>
        <dbReference type="EMBL" id="MEZ3181231.1"/>
    </source>
</evidence>
<dbReference type="Proteomes" id="UP001567537">
    <property type="component" value="Unassembled WGS sequence"/>
</dbReference>
<dbReference type="InterPro" id="IPR042099">
    <property type="entry name" value="ANL_N_sf"/>
</dbReference>
<keyword evidence="5" id="KW-1185">Reference proteome</keyword>
<dbReference type="InterPro" id="IPR000873">
    <property type="entry name" value="AMP-dep_synth/lig_dom"/>
</dbReference>
<feature type="compositionally biased region" description="Basic residues" evidence="1">
    <location>
        <begin position="27"/>
        <end position="47"/>
    </location>
</feature>
<gene>
    <name evidence="4" type="ORF">KYY02_21845</name>
</gene>
<evidence type="ECO:0000259" key="2">
    <source>
        <dbReference type="Pfam" id="PF00501"/>
    </source>
</evidence>